<protein>
    <submittedName>
        <fullName evidence="2">Uncharacterized protein</fullName>
    </submittedName>
</protein>
<organism evidence="2">
    <name type="scientific">viral metagenome</name>
    <dbReference type="NCBI Taxonomy" id="1070528"/>
    <lineage>
        <taxon>unclassified sequences</taxon>
        <taxon>metagenomes</taxon>
        <taxon>organismal metagenomes</taxon>
    </lineage>
</organism>
<keyword evidence="1" id="KW-1133">Transmembrane helix</keyword>
<keyword evidence="1" id="KW-0472">Membrane</keyword>
<accession>A0A6C0HED0</accession>
<feature type="transmembrane region" description="Helical" evidence="1">
    <location>
        <begin position="43"/>
        <end position="61"/>
    </location>
</feature>
<evidence type="ECO:0000256" key="1">
    <source>
        <dbReference type="SAM" id="Phobius"/>
    </source>
</evidence>
<sequence length="227" mass="27074">MFFIPNILNQYSFIIPIFIAKVISFYTFIITLCISFYNVIKNMHAFALTVSLLTFLTVYTVNKTKEALIKLHYFSDKLTKLLEQNKVCQRLLKHPNTQKTLFVYNYIKNYINTFINYLKMKNTCGLENANDRLIYTFIHKGKITRIPIQFNTFNIQNITLVQYMLHGKNYYESLKDHVEYINSFINNKYRNINITPGLIGYQQIKINNMNEEFEIIEKEYFVNDIIN</sequence>
<dbReference type="AlphaFoldDB" id="A0A6C0HED0"/>
<evidence type="ECO:0000313" key="2">
    <source>
        <dbReference type="EMBL" id="QHT78730.1"/>
    </source>
</evidence>
<name>A0A6C0HED0_9ZZZZ</name>
<keyword evidence="1" id="KW-0812">Transmembrane</keyword>
<reference evidence="2" key="1">
    <citation type="journal article" date="2020" name="Nature">
        <title>Giant virus diversity and host interactions through global metagenomics.</title>
        <authorList>
            <person name="Schulz F."/>
            <person name="Roux S."/>
            <person name="Paez-Espino D."/>
            <person name="Jungbluth S."/>
            <person name="Walsh D.A."/>
            <person name="Denef V.J."/>
            <person name="McMahon K.D."/>
            <person name="Konstantinidis K.T."/>
            <person name="Eloe-Fadrosh E.A."/>
            <person name="Kyrpides N.C."/>
            <person name="Woyke T."/>
        </authorList>
    </citation>
    <scope>NUCLEOTIDE SEQUENCE</scope>
    <source>
        <strain evidence="2">GVMAG-M-3300023179-92</strain>
    </source>
</reference>
<proteinExistence type="predicted"/>
<feature type="transmembrane region" description="Helical" evidence="1">
    <location>
        <begin position="12"/>
        <end position="37"/>
    </location>
</feature>
<dbReference type="EMBL" id="MN739936">
    <property type="protein sequence ID" value="QHT78730.1"/>
    <property type="molecule type" value="Genomic_DNA"/>
</dbReference>